<dbReference type="PATRIC" id="fig|1225564.3.peg.16"/>
<name>A0A0H1RIN3_9HYPH</name>
<organism evidence="1 2">
    <name type="scientific">Microvirga vignae</name>
    <dbReference type="NCBI Taxonomy" id="1225564"/>
    <lineage>
        <taxon>Bacteria</taxon>
        <taxon>Pseudomonadati</taxon>
        <taxon>Pseudomonadota</taxon>
        <taxon>Alphaproteobacteria</taxon>
        <taxon>Hyphomicrobiales</taxon>
        <taxon>Methylobacteriaceae</taxon>
        <taxon>Microvirga</taxon>
    </lineage>
</organism>
<reference evidence="1 2" key="1">
    <citation type="submission" date="2015-05" db="EMBL/GenBank/DDBJ databases">
        <title>Draft genome sequence of Microvirga vignae strain BR3299, a novel nitrogen fixing bacteria isolated from Brazil semi-aired region.</title>
        <authorList>
            <person name="Zilli J.E."/>
            <person name="Passos S.R."/>
            <person name="Leite J."/>
            <person name="Baldani J.I."/>
            <person name="Xavier G.R."/>
            <person name="Rumjaneck N.G."/>
            <person name="Simoes-Araujo J.L."/>
        </authorList>
    </citation>
    <scope>NUCLEOTIDE SEQUENCE [LARGE SCALE GENOMIC DNA]</scope>
    <source>
        <strain evidence="1 2">BR3299</strain>
    </source>
</reference>
<dbReference type="Proteomes" id="UP000035489">
    <property type="component" value="Unassembled WGS sequence"/>
</dbReference>
<protein>
    <submittedName>
        <fullName evidence="1">Uncharacterized protein</fullName>
    </submittedName>
</protein>
<proteinExistence type="predicted"/>
<evidence type="ECO:0000313" key="1">
    <source>
        <dbReference type="EMBL" id="KLK95095.1"/>
    </source>
</evidence>
<keyword evidence="2" id="KW-1185">Reference proteome</keyword>
<gene>
    <name evidence="1" type="ORF">AA309_00080</name>
</gene>
<evidence type="ECO:0000313" key="2">
    <source>
        <dbReference type="Proteomes" id="UP000035489"/>
    </source>
</evidence>
<sequence>MTVISRTPDVKRIDDVAQLLNQVVDAEANSRHAHELLDEISQLLWAISSLDPDAEHLLKHSDYVADLVSRPPR</sequence>
<dbReference type="EMBL" id="LCYG01000001">
    <property type="protein sequence ID" value="KLK95095.1"/>
    <property type="molecule type" value="Genomic_DNA"/>
</dbReference>
<comment type="caution">
    <text evidence="1">The sequence shown here is derived from an EMBL/GenBank/DDBJ whole genome shotgun (WGS) entry which is preliminary data.</text>
</comment>
<accession>A0A0H1RIN3</accession>
<dbReference type="STRING" id="1225564.AA309_00080"/>
<dbReference type="AlphaFoldDB" id="A0A0H1RIN3"/>